<reference evidence="2" key="1">
    <citation type="journal article" date="2022" name="Int. J. Mol. Sci.">
        <title>Draft Genome of Tanacetum Coccineum: Genomic Comparison of Closely Related Tanacetum-Family Plants.</title>
        <authorList>
            <person name="Yamashiro T."/>
            <person name="Shiraishi A."/>
            <person name="Nakayama K."/>
            <person name="Satake H."/>
        </authorList>
    </citation>
    <scope>NUCLEOTIDE SEQUENCE</scope>
</reference>
<evidence type="ECO:0000313" key="2">
    <source>
        <dbReference type="EMBL" id="GJS75971.1"/>
    </source>
</evidence>
<organism evidence="2 3">
    <name type="scientific">Tanacetum coccineum</name>
    <dbReference type="NCBI Taxonomy" id="301880"/>
    <lineage>
        <taxon>Eukaryota</taxon>
        <taxon>Viridiplantae</taxon>
        <taxon>Streptophyta</taxon>
        <taxon>Embryophyta</taxon>
        <taxon>Tracheophyta</taxon>
        <taxon>Spermatophyta</taxon>
        <taxon>Magnoliopsida</taxon>
        <taxon>eudicotyledons</taxon>
        <taxon>Gunneridae</taxon>
        <taxon>Pentapetalae</taxon>
        <taxon>asterids</taxon>
        <taxon>campanulids</taxon>
        <taxon>Asterales</taxon>
        <taxon>Asteraceae</taxon>
        <taxon>Asteroideae</taxon>
        <taxon>Anthemideae</taxon>
        <taxon>Anthemidinae</taxon>
        <taxon>Tanacetum</taxon>
    </lineage>
</organism>
<feature type="region of interest" description="Disordered" evidence="1">
    <location>
        <begin position="22"/>
        <end position="47"/>
    </location>
</feature>
<evidence type="ECO:0000256" key="1">
    <source>
        <dbReference type="SAM" id="MobiDB-lite"/>
    </source>
</evidence>
<dbReference type="Proteomes" id="UP001151760">
    <property type="component" value="Unassembled WGS sequence"/>
</dbReference>
<evidence type="ECO:0000313" key="3">
    <source>
        <dbReference type="Proteomes" id="UP001151760"/>
    </source>
</evidence>
<sequence>MQDSIEFANGLMDQKIRTFADRQAKNKRKLDDNSRNNQTQQQPHKSLSFSIAEVPSASALQVLRRLGSIFTSVYAVVQKLKKDSWLELQFSLADNSKLNVVRILQKSQENGQNRTNTDTRKEREYKSRENAIKVKSKGKCKLDTWLSNSSTKGHAGRVTHHQTLPLVETHKENATRMKKTHQGLVFCTKRLEKEAQWL</sequence>
<feature type="compositionally biased region" description="Basic and acidic residues" evidence="1">
    <location>
        <begin position="22"/>
        <end position="34"/>
    </location>
</feature>
<dbReference type="EMBL" id="BQNB010010341">
    <property type="protein sequence ID" value="GJS75971.1"/>
    <property type="molecule type" value="Genomic_DNA"/>
</dbReference>
<keyword evidence="3" id="KW-1185">Reference proteome</keyword>
<accession>A0ABQ4YEZ4</accession>
<name>A0ABQ4YEZ4_9ASTR</name>
<protein>
    <submittedName>
        <fullName evidence="2">Uncharacterized protein</fullName>
    </submittedName>
</protein>
<reference evidence="2" key="2">
    <citation type="submission" date="2022-01" db="EMBL/GenBank/DDBJ databases">
        <authorList>
            <person name="Yamashiro T."/>
            <person name="Shiraishi A."/>
            <person name="Satake H."/>
            <person name="Nakayama K."/>
        </authorList>
    </citation>
    <scope>NUCLEOTIDE SEQUENCE</scope>
</reference>
<gene>
    <name evidence="2" type="ORF">Tco_0725852</name>
</gene>
<proteinExistence type="predicted"/>
<feature type="compositionally biased region" description="Polar residues" evidence="1">
    <location>
        <begin position="35"/>
        <end position="47"/>
    </location>
</feature>
<comment type="caution">
    <text evidence="2">The sequence shown here is derived from an EMBL/GenBank/DDBJ whole genome shotgun (WGS) entry which is preliminary data.</text>
</comment>